<dbReference type="GeneID" id="9615923"/>
<feature type="transmembrane region" description="Helical" evidence="1">
    <location>
        <begin position="58"/>
        <end position="79"/>
    </location>
</feature>
<accession>D8TZK7</accession>
<evidence type="ECO:0000313" key="2">
    <source>
        <dbReference type="EMBL" id="EFJ47030.1"/>
    </source>
</evidence>
<dbReference type="RefSeq" id="XP_002951925.1">
    <property type="nucleotide sequence ID" value="XM_002951879.1"/>
</dbReference>
<protein>
    <submittedName>
        <fullName evidence="2">Uncharacterized protein</fullName>
    </submittedName>
</protein>
<dbReference type="InParanoid" id="D8TZK7"/>
<feature type="transmembrane region" description="Helical" evidence="1">
    <location>
        <begin position="111"/>
        <end position="136"/>
    </location>
</feature>
<feature type="transmembrane region" description="Helical" evidence="1">
    <location>
        <begin position="203"/>
        <end position="223"/>
    </location>
</feature>
<evidence type="ECO:0000313" key="3">
    <source>
        <dbReference type="Proteomes" id="UP000001058"/>
    </source>
</evidence>
<keyword evidence="1" id="KW-0812">Transmembrane</keyword>
<keyword evidence="3" id="KW-1185">Reference proteome</keyword>
<dbReference type="Proteomes" id="UP000001058">
    <property type="component" value="Unassembled WGS sequence"/>
</dbReference>
<evidence type="ECO:0000256" key="1">
    <source>
        <dbReference type="SAM" id="Phobius"/>
    </source>
</evidence>
<dbReference type="KEGG" id="vcn:VOLCADRAFT_92405"/>
<name>D8TZK7_VOLCA</name>
<reference evidence="2 3" key="1">
    <citation type="journal article" date="2010" name="Science">
        <title>Genomic analysis of organismal complexity in the multicellular green alga Volvox carteri.</title>
        <authorList>
            <person name="Prochnik S.E."/>
            <person name="Umen J."/>
            <person name="Nedelcu A.M."/>
            <person name="Hallmann A."/>
            <person name="Miller S.M."/>
            <person name="Nishii I."/>
            <person name="Ferris P."/>
            <person name="Kuo A."/>
            <person name="Mitros T."/>
            <person name="Fritz-Laylin L.K."/>
            <person name="Hellsten U."/>
            <person name="Chapman J."/>
            <person name="Simakov O."/>
            <person name="Rensing S.A."/>
            <person name="Terry A."/>
            <person name="Pangilinan J."/>
            <person name="Kapitonov V."/>
            <person name="Jurka J."/>
            <person name="Salamov A."/>
            <person name="Shapiro H."/>
            <person name="Schmutz J."/>
            <person name="Grimwood J."/>
            <person name="Lindquist E."/>
            <person name="Lucas S."/>
            <person name="Grigoriev I.V."/>
            <person name="Schmitt R."/>
            <person name="Kirk D."/>
            <person name="Rokhsar D.S."/>
        </authorList>
    </citation>
    <scope>NUCLEOTIDE SEQUENCE [LARGE SCALE GENOMIC DNA]</scope>
    <source>
        <strain evidence="3">f. Nagariensis / Eve</strain>
    </source>
</reference>
<keyword evidence="1" id="KW-1133">Transmembrane helix</keyword>
<gene>
    <name evidence="2" type="ORF">VOLCADRAFT_92405</name>
</gene>
<sequence length="251" mass="27912">MYSSCLYYVPWISTFCVCIGVASLGVWAYFTRRCRSLTIDALDDLGITAKNISRINSALIATAIAYLVLAILIFFMSLWRSFIEASHDALGHIARGAKAFLILNFLTSTGWLAVMLWLVLLIMGNTLWGVCLYVIIGAINQAKKDMVTYGTATWLPSRNQPCPGQCLNLTPFTFVTAQLKDACICDTDKLDAAQNAFQQAYDIFPAVAVGNFIMLLAGLWLLVNFACQFSHAKRERELLSRIESKMYSELG</sequence>
<dbReference type="OrthoDB" id="525883at2759"/>
<feature type="transmembrane region" description="Helical" evidence="1">
    <location>
        <begin position="6"/>
        <end position="30"/>
    </location>
</feature>
<proteinExistence type="predicted"/>
<organism evidence="3">
    <name type="scientific">Volvox carteri f. nagariensis</name>
    <dbReference type="NCBI Taxonomy" id="3068"/>
    <lineage>
        <taxon>Eukaryota</taxon>
        <taxon>Viridiplantae</taxon>
        <taxon>Chlorophyta</taxon>
        <taxon>core chlorophytes</taxon>
        <taxon>Chlorophyceae</taxon>
        <taxon>CS clade</taxon>
        <taxon>Chlamydomonadales</taxon>
        <taxon>Volvocaceae</taxon>
        <taxon>Volvox</taxon>
    </lineage>
</organism>
<keyword evidence="1" id="KW-0472">Membrane</keyword>
<dbReference type="AlphaFoldDB" id="D8TZK7"/>
<dbReference type="EMBL" id="GL378347">
    <property type="protein sequence ID" value="EFJ47030.1"/>
    <property type="molecule type" value="Genomic_DNA"/>
</dbReference>